<evidence type="ECO:0000256" key="1">
    <source>
        <dbReference type="SAM" id="MobiDB-lite"/>
    </source>
</evidence>
<gene>
    <name evidence="4" type="ORF">P280DRAFT_83144</name>
</gene>
<sequence length="593" mass="67904">MMILFLFTASLLVRSTVSEEVELIQWYEPPNERGTWDVMVSCVLTLVICVWSALHLNVPTETSTLRHRNLRRLRWILLGIFAPELVVSTAFAQFLTASWLRREIHNDVEYRKKEGTDPGWSTEQQLREWSITQCWFAVMGGVRIETGECIDNSPNLSLTAEGLRMLSFLGRLPDVPENQIKDKSKADGLSKLLVVLQAGWMIIQTLARVQQKLPVTLLEINTMGHVVCAFALYALWWSKPLDIKDPTLIRREEWMDEYTSLFYMCSPICWHNNDFISEIRCMEYRPPAERGMSATPTTPVVATMDDRPKTDLKDNKPHKTHFSIGSIGAQDPKKFIGPLDNFQVGGTDTQVDDAMYVIHGRSFKIAPEHEIFMNQQPDEHYGLTHSKVYCRRALRDCDFHDPLPECALRRWHLANSLVDRLWLACLQRPSYRDFFFTTSTLGTFVGELIYISDHIPNFMGFSYLGSVNVHRDSLKAVLAFAGSAYGGLHLSAWDDFFPTQVERWLWISCALATGASGVLLALFFLATQKIHAFENLEHFIRNNKTVKWAGASVVTPVFLVARVYIVVEAFISLRRQPVGVYQTPEWSQYFPHL</sequence>
<feature type="signal peptide" evidence="3">
    <location>
        <begin position="1"/>
        <end position="18"/>
    </location>
</feature>
<accession>A0A6A6RS98</accession>
<dbReference type="PANTHER" id="PTHR35043">
    <property type="entry name" value="TRANSCRIPTION FACTOR DOMAIN-CONTAINING PROTEIN"/>
    <property type="match status" value="1"/>
</dbReference>
<feature type="region of interest" description="Disordered" evidence="1">
    <location>
        <begin position="292"/>
        <end position="315"/>
    </location>
</feature>
<evidence type="ECO:0000313" key="4">
    <source>
        <dbReference type="EMBL" id="KAF2638366.1"/>
    </source>
</evidence>
<feature type="transmembrane region" description="Helical" evidence="2">
    <location>
        <begin position="548"/>
        <end position="567"/>
    </location>
</feature>
<name>A0A6A6RS98_9PLEO</name>
<feature type="compositionally biased region" description="Basic and acidic residues" evidence="1">
    <location>
        <begin position="304"/>
        <end position="315"/>
    </location>
</feature>
<dbReference type="AlphaFoldDB" id="A0A6A6RS98"/>
<feature type="transmembrane region" description="Helical" evidence="2">
    <location>
        <begin position="34"/>
        <end position="54"/>
    </location>
</feature>
<keyword evidence="2" id="KW-0472">Membrane</keyword>
<dbReference type="OrthoDB" id="3061561at2759"/>
<proteinExistence type="predicted"/>
<evidence type="ECO:0000313" key="5">
    <source>
        <dbReference type="Proteomes" id="UP000799753"/>
    </source>
</evidence>
<reference evidence="4" key="1">
    <citation type="journal article" date="2020" name="Stud. Mycol.">
        <title>101 Dothideomycetes genomes: a test case for predicting lifestyles and emergence of pathogens.</title>
        <authorList>
            <person name="Haridas S."/>
            <person name="Albert R."/>
            <person name="Binder M."/>
            <person name="Bloem J."/>
            <person name="Labutti K."/>
            <person name="Salamov A."/>
            <person name="Andreopoulos B."/>
            <person name="Baker S."/>
            <person name="Barry K."/>
            <person name="Bills G."/>
            <person name="Bluhm B."/>
            <person name="Cannon C."/>
            <person name="Castanera R."/>
            <person name="Culley D."/>
            <person name="Daum C."/>
            <person name="Ezra D."/>
            <person name="Gonzalez J."/>
            <person name="Henrissat B."/>
            <person name="Kuo A."/>
            <person name="Liang C."/>
            <person name="Lipzen A."/>
            <person name="Lutzoni F."/>
            <person name="Magnuson J."/>
            <person name="Mondo S."/>
            <person name="Nolan M."/>
            <person name="Ohm R."/>
            <person name="Pangilinan J."/>
            <person name="Park H.-J."/>
            <person name="Ramirez L."/>
            <person name="Alfaro M."/>
            <person name="Sun H."/>
            <person name="Tritt A."/>
            <person name="Yoshinaga Y."/>
            <person name="Zwiers L.-H."/>
            <person name="Turgeon B."/>
            <person name="Goodwin S."/>
            <person name="Spatafora J."/>
            <person name="Crous P."/>
            <person name="Grigoriev I."/>
        </authorList>
    </citation>
    <scope>NUCLEOTIDE SEQUENCE</scope>
    <source>
        <strain evidence="4">CBS 473.64</strain>
    </source>
</reference>
<dbReference type="Proteomes" id="UP000799753">
    <property type="component" value="Unassembled WGS sequence"/>
</dbReference>
<feature type="transmembrane region" description="Helical" evidence="2">
    <location>
        <begin position="504"/>
        <end position="527"/>
    </location>
</feature>
<evidence type="ECO:0000256" key="3">
    <source>
        <dbReference type="SAM" id="SignalP"/>
    </source>
</evidence>
<feature type="transmembrane region" description="Helical" evidence="2">
    <location>
        <begin position="75"/>
        <end position="100"/>
    </location>
</feature>
<feature type="chain" id="PRO_5025648999" evidence="3">
    <location>
        <begin position="19"/>
        <end position="593"/>
    </location>
</feature>
<keyword evidence="2" id="KW-1133">Transmembrane helix</keyword>
<protein>
    <submittedName>
        <fullName evidence="4">Uncharacterized protein</fullName>
    </submittedName>
</protein>
<dbReference type="EMBL" id="MU006790">
    <property type="protein sequence ID" value="KAF2638366.1"/>
    <property type="molecule type" value="Genomic_DNA"/>
</dbReference>
<evidence type="ECO:0000256" key="2">
    <source>
        <dbReference type="SAM" id="Phobius"/>
    </source>
</evidence>
<dbReference type="PANTHER" id="PTHR35043:SF7">
    <property type="entry name" value="TRANSCRIPTION FACTOR DOMAIN-CONTAINING PROTEIN"/>
    <property type="match status" value="1"/>
</dbReference>
<keyword evidence="5" id="KW-1185">Reference proteome</keyword>
<organism evidence="4 5">
    <name type="scientific">Massarina eburnea CBS 473.64</name>
    <dbReference type="NCBI Taxonomy" id="1395130"/>
    <lineage>
        <taxon>Eukaryota</taxon>
        <taxon>Fungi</taxon>
        <taxon>Dikarya</taxon>
        <taxon>Ascomycota</taxon>
        <taxon>Pezizomycotina</taxon>
        <taxon>Dothideomycetes</taxon>
        <taxon>Pleosporomycetidae</taxon>
        <taxon>Pleosporales</taxon>
        <taxon>Massarineae</taxon>
        <taxon>Massarinaceae</taxon>
        <taxon>Massarina</taxon>
    </lineage>
</organism>
<keyword evidence="2" id="KW-0812">Transmembrane</keyword>
<keyword evidence="3" id="KW-0732">Signal</keyword>